<keyword evidence="2 3" id="KW-0040">ANK repeat</keyword>
<dbReference type="Gene3D" id="1.25.40.20">
    <property type="entry name" value="Ankyrin repeat-containing domain"/>
    <property type="match status" value="1"/>
</dbReference>
<organism evidence="4 5">
    <name type="scientific">Talaromyces proteolyticus</name>
    <dbReference type="NCBI Taxonomy" id="1131652"/>
    <lineage>
        <taxon>Eukaryota</taxon>
        <taxon>Fungi</taxon>
        <taxon>Dikarya</taxon>
        <taxon>Ascomycota</taxon>
        <taxon>Pezizomycotina</taxon>
        <taxon>Eurotiomycetes</taxon>
        <taxon>Eurotiomycetidae</taxon>
        <taxon>Eurotiales</taxon>
        <taxon>Trichocomaceae</taxon>
        <taxon>Talaromyces</taxon>
        <taxon>Talaromyces sect. Bacilispori</taxon>
    </lineage>
</organism>
<evidence type="ECO:0000256" key="2">
    <source>
        <dbReference type="ARBA" id="ARBA00023043"/>
    </source>
</evidence>
<name>A0AAD4KFB9_9EURO</name>
<accession>A0AAD4KFB9</accession>
<protein>
    <submittedName>
        <fullName evidence="4">Ankyrin repeat-containing domain protein</fullName>
    </submittedName>
</protein>
<sequence>MAAKILNTACSNGDMDRVQDLLNSDWKPSQDELDTALQKATWGGYATIAALLLSKGARITSLAFSGAAYNKDPTIFQEFLNYGWDINSTEFGDPALRLVVDDEICVRWFLEHGADPNQQNDKGMTPLATAALRPSINILELLIIHGAKLDPQALLNAISRRGNGGVPVMRYLIDQGIDINAPSRQYCSPLHYAVSVAGVDRVQILLDKGADRSIRNILGETPAEMAKSRMAQSEEAMKVYEILSK</sequence>
<dbReference type="PANTHER" id="PTHR24171">
    <property type="entry name" value="ANKYRIN REPEAT DOMAIN-CONTAINING PROTEIN 39-RELATED"/>
    <property type="match status" value="1"/>
</dbReference>
<dbReference type="Pfam" id="PF00023">
    <property type="entry name" value="Ank"/>
    <property type="match status" value="1"/>
</dbReference>
<dbReference type="SUPFAM" id="SSF48403">
    <property type="entry name" value="Ankyrin repeat"/>
    <property type="match status" value="1"/>
</dbReference>
<keyword evidence="5" id="KW-1185">Reference proteome</keyword>
<dbReference type="GeneID" id="70247592"/>
<dbReference type="PROSITE" id="PS50088">
    <property type="entry name" value="ANK_REPEAT"/>
    <property type="match status" value="2"/>
</dbReference>
<keyword evidence="1" id="KW-0677">Repeat</keyword>
<gene>
    <name evidence="4" type="ORF">BGW36DRAFT_389130</name>
</gene>
<dbReference type="EMBL" id="JAJTJA010000013">
    <property type="protein sequence ID" value="KAH8690660.1"/>
    <property type="molecule type" value="Genomic_DNA"/>
</dbReference>
<dbReference type="AlphaFoldDB" id="A0AAD4KFB9"/>
<dbReference type="Pfam" id="PF12796">
    <property type="entry name" value="Ank_2"/>
    <property type="match status" value="1"/>
</dbReference>
<dbReference type="SMART" id="SM00248">
    <property type="entry name" value="ANK"/>
    <property type="match status" value="4"/>
</dbReference>
<evidence type="ECO:0000256" key="1">
    <source>
        <dbReference type="ARBA" id="ARBA00022737"/>
    </source>
</evidence>
<reference evidence="4" key="1">
    <citation type="submission" date="2021-12" db="EMBL/GenBank/DDBJ databases">
        <title>Convergent genome expansion in fungi linked to evolution of root-endophyte symbiosis.</title>
        <authorList>
            <consortium name="DOE Joint Genome Institute"/>
            <person name="Ke Y.-H."/>
            <person name="Bonito G."/>
            <person name="Liao H.-L."/>
            <person name="Looney B."/>
            <person name="Rojas-Flechas A."/>
            <person name="Nash J."/>
            <person name="Hameed K."/>
            <person name="Schadt C."/>
            <person name="Martin F."/>
            <person name="Crous P.W."/>
            <person name="Miettinen O."/>
            <person name="Magnuson J.K."/>
            <person name="Labbe J."/>
            <person name="Jacobson D."/>
            <person name="Doktycz M.J."/>
            <person name="Veneault-Fourrey C."/>
            <person name="Kuo A."/>
            <person name="Mondo S."/>
            <person name="Calhoun S."/>
            <person name="Riley R."/>
            <person name="Ohm R."/>
            <person name="LaButti K."/>
            <person name="Andreopoulos B."/>
            <person name="Pangilinan J."/>
            <person name="Nolan M."/>
            <person name="Tritt A."/>
            <person name="Clum A."/>
            <person name="Lipzen A."/>
            <person name="Daum C."/>
            <person name="Barry K."/>
            <person name="Grigoriev I.V."/>
            <person name="Vilgalys R."/>
        </authorList>
    </citation>
    <scope>NUCLEOTIDE SEQUENCE</scope>
    <source>
        <strain evidence="4">PMI_201</strain>
    </source>
</reference>
<dbReference type="PROSITE" id="PS50297">
    <property type="entry name" value="ANK_REP_REGION"/>
    <property type="match status" value="2"/>
</dbReference>
<feature type="repeat" description="ANK" evidence="3">
    <location>
        <begin position="122"/>
        <end position="154"/>
    </location>
</feature>
<dbReference type="InterPro" id="IPR002110">
    <property type="entry name" value="Ankyrin_rpt"/>
</dbReference>
<proteinExistence type="predicted"/>
<evidence type="ECO:0000256" key="3">
    <source>
        <dbReference type="PROSITE-ProRule" id="PRU00023"/>
    </source>
</evidence>
<dbReference type="RefSeq" id="XP_046066856.1">
    <property type="nucleotide sequence ID" value="XM_046217305.1"/>
</dbReference>
<dbReference type="Proteomes" id="UP001201262">
    <property type="component" value="Unassembled WGS sequence"/>
</dbReference>
<feature type="repeat" description="ANK" evidence="3">
    <location>
        <begin position="185"/>
        <end position="217"/>
    </location>
</feature>
<evidence type="ECO:0000313" key="5">
    <source>
        <dbReference type="Proteomes" id="UP001201262"/>
    </source>
</evidence>
<dbReference type="InterPro" id="IPR036770">
    <property type="entry name" value="Ankyrin_rpt-contain_sf"/>
</dbReference>
<comment type="caution">
    <text evidence="4">The sequence shown here is derived from an EMBL/GenBank/DDBJ whole genome shotgun (WGS) entry which is preliminary data.</text>
</comment>
<evidence type="ECO:0000313" key="4">
    <source>
        <dbReference type="EMBL" id="KAH8690660.1"/>
    </source>
</evidence>